<dbReference type="InterPro" id="IPR045591">
    <property type="entry name" value="DUF6462"/>
</dbReference>
<dbReference type="RefSeq" id="WP_009533514.1">
    <property type="nucleotide sequence ID" value="NZ_JH590864.1"/>
</dbReference>
<protein>
    <submittedName>
        <fullName evidence="1">Uncharacterized protein</fullName>
    </submittedName>
</protein>
<name>A0AA37DFM4_9FIRM</name>
<gene>
    <name evidence="1" type="ORF">HMPREF9623_01682</name>
</gene>
<dbReference type="EMBL" id="AGEL01000014">
    <property type="protein sequence ID" value="EHO15771.1"/>
    <property type="molecule type" value="Genomic_DNA"/>
</dbReference>
<proteinExistence type="predicted"/>
<evidence type="ECO:0000313" key="2">
    <source>
        <dbReference type="Proteomes" id="UP000018466"/>
    </source>
</evidence>
<sequence>MPIQNNLRKRISLFMWENANNEEKENLIRQEYREIGRTREVREEVEKLRKKFLRYQEAEVVYSISHRKLIELSDRTGALYRIDGTVLINRDIFEAFLENFHESNKGIGKRGLGKAERAQKETEKRAVSCGCIQTNWMMRILNLCGTAFSAMQRESPIIA</sequence>
<comment type="caution">
    <text evidence="1">The sequence shown here is derived from an EMBL/GenBank/DDBJ whole genome shotgun (WGS) entry which is preliminary data.</text>
</comment>
<keyword evidence="2" id="KW-1185">Reference proteome</keyword>
<dbReference type="Pfam" id="PF20063">
    <property type="entry name" value="DUF6462"/>
    <property type="match status" value="1"/>
</dbReference>
<organism evidence="1 2">
    <name type="scientific">Stomatobaculum longum</name>
    <dbReference type="NCBI Taxonomy" id="796942"/>
    <lineage>
        <taxon>Bacteria</taxon>
        <taxon>Bacillati</taxon>
        <taxon>Bacillota</taxon>
        <taxon>Clostridia</taxon>
        <taxon>Lachnospirales</taxon>
        <taxon>Lachnospiraceae</taxon>
        <taxon>Stomatobaculum</taxon>
    </lineage>
</organism>
<dbReference type="AlphaFoldDB" id="A0AA37DFM4"/>
<evidence type="ECO:0000313" key="1">
    <source>
        <dbReference type="EMBL" id="EHO15771.1"/>
    </source>
</evidence>
<dbReference type="Proteomes" id="UP000018466">
    <property type="component" value="Unassembled WGS sequence"/>
</dbReference>
<accession>A0AA37DFM4</accession>
<reference evidence="1 2" key="1">
    <citation type="submission" date="2011-10" db="EMBL/GenBank/DDBJ databases">
        <title>The Genome Sequence of Lachnospiraceae bacterium ACC2.</title>
        <authorList>
            <consortium name="The Broad Institute Genome Sequencing Platform"/>
            <person name="Earl A."/>
            <person name="Ward D."/>
            <person name="Feldgarden M."/>
            <person name="Gevers D."/>
            <person name="Sizova M."/>
            <person name="Hazen A."/>
            <person name="Epstein S."/>
            <person name="Young S.K."/>
            <person name="Zeng Q."/>
            <person name="Gargeya S."/>
            <person name="Fitzgerald M."/>
            <person name="Haas B."/>
            <person name="Abouelleil A."/>
            <person name="Alvarado L."/>
            <person name="Arachchi H.M."/>
            <person name="Berlin A."/>
            <person name="Brown A."/>
            <person name="Chapman S.B."/>
            <person name="Chen Z."/>
            <person name="Dunbar C."/>
            <person name="Freedman E."/>
            <person name="Gearin G."/>
            <person name="Goldberg J."/>
            <person name="Griggs A."/>
            <person name="Gujja S."/>
            <person name="Heiman D."/>
            <person name="Howarth C."/>
            <person name="Larson L."/>
            <person name="Lui A."/>
            <person name="MacDonald P.J.P."/>
            <person name="Montmayeur A."/>
            <person name="Murphy C."/>
            <person name="Neiman D."/>
            <person name="Pearson M."/>
            <person name="Priest M."/>
            <person name="Roberts A."/>
            <person name="Saif S."/>
            <person name="Shea T."/>
            <person name="Shenoy N."/>
            <person name="Sisk P."/>
            <person name="Stolte C."/>
            <person name="Sykes S."/>
            <person name="Wortman J."/>
            <person name="Nusbaum C."/>
            <person name="Birren B."/>
        </authorList>
    </citation>
    <scope>NUCLEOTIDE SEQUENCE [LARGE SCALE GENOMIC DNA]</scope>
    <source>
        <strain evidence="1 2">ACC2</strain>
    </source>
</reference>
<dbReference type="GeneID" id="86941957"/>